<keyword evidence="4" id="KW-0997">Cell inner membrane</keyword>
<evidence type="ECO:0000256" key="6">
    <source>
        <dbReference type="ARBA" id="ARBA00022989"/>
    </source>
</evidence>
<dbReference type="Proteomes" id="UP000310719">
    <property type="component" value="Chromosome"/>
</dbReference>
<evidence type="ECO:0000256" key="7">
    <source>
        <dbReference type="ARBA" id="ARBA00023136"/>
    </source>
</evidence>
<feature type="transmembrane region" description="Helical" evidence="9">
    <location>
        <begin position="36"/>
        <end position="55"/>
    </location>
</feature>
<evidence type="ECO:0000313" key="12">
    <source>
        <dbReference type="Proteomes" id="UP000310719"/>
    </source>
</evidence>
<dbReference type="InterPro" id="IPR035906">
    <property type="entry name" value="MetI-like_sf"/>
</dbReference>
<evidence type="ECO:0000256" key="2">
    <source>
        <dbReference type="ARBA" id="ARBA00022448"/>
    </source>
</evidence>
<organism evidence="11 12">
    <name type="scientific">Leclercia adecarboxylata</name>
    <dbReference type="NCBI Taxonomy" id="83655"/>
    <lineage>
        <taxon>Bacteria</taxon>
        <taxon>Pseudomonadati</taxon>
        <taxon>Pseudomonadota</taxon>
        <taxon>Gammaproteobacteria</taxon>
        <taxon>Enterobacterales</taxon>
        <taxon>Enterobacteriaceae</taxon>
        <taxon>Leclercia</taxon>
    </lineage>
</organism>
<keyword evidence="5 9" id="KW-0812">Transmembrane</keyword>
<protein>
    <submittedName>
        <fullName evidence="11">Oligopeptide transport system permease protein oppB</fullName>
    </submittedName>
</protein>
<evidence type="ECO:0000259" key="10">
    <source>
        <dbReference type="PROSITE" id="PS50928"/>
    </source>
</evidence>
<evidence type="ECO:0000256" key="5">
    <source>
        <dbReference type="ARBA" id="ARBA00022692"/>
    </source>
</evidence>
<dbReference type="PANTHER" id="PTHR43163">
    <property type="entry name" value="DIPEPTIDE TRANSPORT SYSTEM PERMEASE PROTEIN DPPB-RELATED"/>
    <property type="match status" value="1"/>
</dbReference>
<dbReference type="PANTHER" id="PTHR43163:SF6">
    <property type="entry name" value="DIPEPTIDE TRANSPORT SYSTEM PERMEASE PROTEIN DPPB-RELATED"/>
    <property type="match status" value="1"/>
</dbReference>
<dbReference type="CDD" id="cd06261">
    <property type="entry name" value="TM_PBP2"/>
    <property type="match status" value="1"/>
</dbReference>
<dbReference type="GO" id="GO:0055085">
    <property type="term" value="P:transmembrane transport"/>
    <property type="evidence" value="ECO:0007669"/>
    <property type="project" value="InterPro"/>
</dbReference>
<dbReference type="GO" id="GO:0005886">
    <property type="term" value="C:plasma membrane"/>
    <property type="evidence" value="ECO:0007669"/>
    <property type="project" value="UniProtKB-SubCell"/>
</dbReference>
<evidence type="ECO:0000256" key="8">
    <source>
        <dbReference type="ARBA" id="ARBA00024202"/>
    </source>
</evidence>
<keyword evidence="2 9" id="KW-0813">Transport</keyword>
<dbReference type="AlphaFoldDB" id="A0A4U9HYY1"/>
<comment type="subcellular location">
    <subcellularLocation>
        <location evidence="1">Cell inner membrane</location>
        <topology evidence="1">Multi-pass membrane protein</topology>
    </subcellularLocation>
    <subcellularLocation>
        <location evidence="9">Cell membrane</location>
        <topology evidence="9">Multi-pass membrane protein</topology>
    </subcellularLocation>
</comment>
<feature type="domain" description="ABC transmembrane type-1" evidence="10">
    <location>
        <begin position="1"/>
        <end position="158"/>
    </location>
</feature>
<keyword evidence="6 9" id="KW-1133">Transmembrane helix</keyword>
<dbReference type="InterPro" id="IPR000515">
    <property type="entry name" value="MetI-like"/>
</dbReference>
<dbReference type="PROSITE" id="PS50928">
    <property type="entry name" value="ABC_TM1"/>
    <property type="match status" value="1"/>
</dbReference>
<feature type="transmembrane region" description="Helical" evidence="9">
    <location>
        <begin position="139"/>
        <end position="165"/>
    </location>
</feature>
<proteinExistence type="inferred from homology"/>
<keyword evidence="7 9" id="KW-0472">Membrane</keyword>
<sequence>MTGVVIPSFVVAPLLVMIFAITLKWLPGGGWNGGALQYMILPMVALSLAYIASIARITRGSMIEVLHSNFIRTARAKGLPMRRIIFRHALKPALLPVLSYLGPAFVGIITGSMVIETIYGLPGIGQLFVNGALNRDYSLVLSLTILVGALTIFFNAIVDVLYAVIDPKIRY</sequence>
<dbReference type="Pfam" id="PF00528">
    <property type="entry name" value="BPD_transp_1"/>
    <property type="match status" value="1"/>
</dbReference>
<accession>A0A4U9HYY1</accession>
<gene>
    <name evidence="11" type="primary">oppB_1</name>
    <name evidence="11" type="ORF">NCTC13032_04068</name>
</gene>
<evidence type="ECO:0000256" key="4">
    <source>
        <dbReference type="ARBA" id="ARBA00022519"/>
    </source>
</evidence>
<evidence type="ECO:0000313" key="11">
    <source>
        <dbReference type="EMBL" id="VTP69175.1"/>
    </source>
</evidence>
<feature type="transmembrane region" description="Helical" evidence="9">
    <location>
        <begin position="93"/>
        <end position="119"/>
    </location>
</feature>
<evidence type="ECO:0000256" key="3">
    <source>
        <dbReference type="ARBA" id="ARBA00022475"/>
    </source>
</evidence>
<name>A0A4U9HYY1_9ENTR</name>
<dbReference type="EMBL" id="LR590464">
    <property type="protein sequence ID" value="VTP69175.1"/>
    <property type="molecule type" value="Genomic_DNA"/>
</dbReference>
<evidence type="ECO:0000256" key="9">
    <source>
        <dbReference type="RuleBase" id="RU363032"/>
    </source>
</evidence>
<dbReference type="Gene3D" id="1.10.3720.10">
    <property type="entry name" value="MetI-like"/>
    <property type="match status" value="1"/>
</dbReference>
<evidence type="ECO:0000256" key="1">
    <source>
        <dbReference type="ARBA" id="ARBA00004429"/>
    </source>
</evidence>
<comment type="similarity">
    <text evidence="8">Belongs to the binding-protein-dependent transport system permease family. OppBC subfamily.</text>
</comment>
<keyword evidence="3" id="KW-1003">Cell membrane</keyword>
<reference evidence="11 12" key="1">
    <citation type="submission" date="2019-05" db="EMBL/GenBank/DDBJ databases">
        <authorList>
            <consortium name="Pathogen Informatics"/>
        </authorList>
    </citation>
    <scope>NUCLEOTIDE SEQUENCE [LARGE SCALE GENOMIC DNA]</scope>
    <source>
        <strain evidence="11 12">NCTC13032</strain>
    </source>
</reference>
<dbReference type="STRING" id="83655.APT61_09405"/>
<dbReference type="SUPFAM" id="SSF161098">
    <property type="entry name" value="MetI-like"/>
    <property type="match status" value="1"/>
</dbReference>